<dbReference type="NCBIfam" id="TIGR00018">
    <property type="entry name" value="panC"/>
    <property type="match status" value="1"/>
</dbReference>
<comment type="catalytic activity">
    <reaction evidence="7 8">
        <text>(R)-pantoate + beta-alanine + ATP = (R)-pantothenate + AMP + diphosphate + H(+)</text>
        <dbReference type="Rhea" id="RHEA:10912"/>
        <dbReference type="ChEBI" id="CHEBI:15378"/>
        <dbReference type="ChEBI" id="CHEBI:15980"/>
        <dbReference type="ChEBI" id="CHEBI:29032"/>
        <dbReference type="ChEBI" id="CHEBI:30616"/>
        <dbReference type="ChEBI" id="CHEBI:33019"/>
        <dbReference type="ChEBI" id="CHEBI:57966"/>
        <dbReference type="ChEBI" id="CHEBI:456215"/>
        <dbReference type="EC" id="6.3.2.1"/>
    </reaction>
</comment>
<comment type="function">
    <text evidence="8">Catalyzes the condensation of pantoate with beta-alanine in an ATP-dependent reaction via a pantoyl-adenylate intermediate.</text>
</comment>
<keyword evidence="6 8" id="KW-0067">ATP-binding</keyword>
<feature type="binding site" evidence="8">
    <location>
        <position position="61"/>
    </location>
    <ligand>
        <name>(R)-pantoate</name>
        <dbReference type="ChEBI" id="CHEBI:15980"/>
    </ligand>
</feature>
<reference evidence="9" key="1">
    <citation type="submission" date="2022-11" db="EMBL/GenBank/DDBJ databases">
        <title>Larsenimonas rhizosphaerae sp. nov., isolated from a tidal mudflat.</title>
        <authorList>
            <person name="Lee S.D."/>
            <person name="Kim I.S."/>
        </authorList>
    </citation>
    <scope>NUCLEOTIDE SEQUENCE</scope>
    <source>
        <strain evidence="9">GH2-1</strain>
    </source>
</reference>
<comment type="miscellaneous">
    <text evidence="8">The reaction proceeds by a bi uni uni bi ping pong mechanism.</text>
</comment>
<accession>A0AA42CYE3</accession>
<dbReference type="GO" id="GO:0004592">
    <property type="term" value="F:pantoate-beta-alanine ligase activity"/>
    <property type="evidence" value="ECO:0007669"/>
    <property type="project" value="UniProtKB-UniRule"/>
</dbReference>
<feature type="binding site" evidence="8">
    <location>
        <begin position="30"/>
        <end position="37"/>
    </location>
    <ligand>
        <name>ATP</name>
        <dbReference type="ChEBI" id="CHEBI:30616"/>
    </ligand>
</feature>
<evidence type="ECO:0000313" key="9">
    <source>
        <dbReference type="EMBL" id="MCX2525098.1"/>
    </source>
</evidence>
<dbReference type="Proteomes" id="UP001165678">
    <property type="component" value="Unassembled WGS sequence"/>
</dbReference>
<dbReference type="EMBL" id="JAPIVE010000004">
    <property type="protein sequence ID" value="MCX2525098.1"/>
    <property type="molecule type" value="Genomic_DNA"/>
</dbReference>
<proteinExistence type="inferred from homology"/>
<dbReference type="GO" id="GO:0015940">
    <property type="term" value="P:pantothenate biosynthetic process"/>
    <property type="evidence" value="ECO:0007669"/>
    <property type="project" value="UniProtKB-UniRule"/>
</dbReference>
<dbReference type="Pfam" id="PF02569">
    <property type="entry name" value="Pantoate_ligase"/>
    <property type="match status" value="1"/>
</dbReference>
<dbReference type="HAMAP" id="MF_00158">
    <property type="entry name" value="PanC"/>
    <property type="match status" value="1"/>
</dbReference>
<keyword evidence="3 8" id="KW-0436">Ligase</keyword>
<comment type="pathway">
    <text evidence="1 8">Cofactor biosynthesis; (R)-pantothenate biosynthesis; (R)-pantothenate from (R)-pantoate and beta-alanine: step 1/1.</text>
</comment>
<dbReference type="AlphaFoldDB" id="A0AA42CYE3"/>
<comment type="caution">
    <text evidence="9">The sequence shown here is derived from an EMBL/GenBank/DDBJ whole genome shotgun (WGS) entry which is preliminary data.</text>
</comment>
<protein>
    <recommendedName>
        <fullName evidence="8">Pantothenate synthetase</fullName>
        <shortName evidence="8">PS</shortName>
        <ecNumber evidence="8">6.3.2.1</ecNumber>
    </recommendedName>
    <alternativeName>
        <fullName evidence="8">Pantoate--beta-alanine ligase</fullName>
    </alternativeName>
    <alternativeName>
        <fullName evidence="8">Pantoate-activating enzyme</fullName>
    </alternativeName>
</protein>
<dbReference type="PANTHER" id="PTHR21299">
    <property type="entry name" value="CYTIDYLATE KINASE/PANTOATE-BETA-ALANINE LIGASE"/>
    <property type="match status" value="1"/>
</dbReference>
<evidence type="ECO:0000256" key="2">
    <source>
        <dbReference type="ARBA" id="ARBA00009256"/>
    </source>
</evidence>
<evidence type="ECO:0000256" key="7">
    <source>
        <dbReference type="ARBA" id="ARBA00048258"/>
    </source>
</evidence>
<evidence type="ECO:0000256" key="6">
    <source>
        <dbReference type="ARBA" id="ARBA00022840"/>
    </source>
</evidence>
<dbReference type="EC" id="6.3.2.1" evidence="8"/>
<name>A0AA42CYE3_9GAMM</name>
<sequence>MQQFNDIASLRETLQHARRQGQRIALVPTMGNLHEGHLTLIAAARAEADLVVASIFVNPTQFGPGEDFDRYPRTLEEDCLKLMSAGCDVVFAPTPATMYPHGTEHLSHVHVPAVSEGLCGARRPGHFDGVSTVVSLLLHIVQPDIACFGEKDYQQLAVIRKMVMDLHMPVTIVGVPIVREPSGLALSSRNQYLTADERKVAPGLAAVLRDVKRTLENGGDISTAIDQGQQALVTRGFRPDYLELREAIKLTPVTDSTHNAVLLVAAYLGQTRLLDNTAVTLS</sequence>
<evidence type="ECO:0000313" key="10">
    <source>
        <dbReference type="Proteomes" id="UP001165678"/>
    </source>
</evidence>
<dbReference type="SUPFAM" id="SSF52374">
    <property type="entry name" value="Nucleotidylyl transferase"/>
    <property type="match status" value="1"/>
</dbReference>
<gene>
    <name evidence="8 9" type="primary">panC</name>
    <name evidence="9" type="ORF">OQ287_12670</name>
</gene>
<organism evidence="9 10">
    <name type="scientific">Larsenimonas rhizosphaerae</name>
    <dbReference type="NCBI Taxonomy" id="2944682"/>
    <lineage>
        <taxon>Bacteria</taxon>
        <taxon>Pseudomonadati</taxon>
        <taxon>Pseudomonadota</taxon>
        <taxon>Gammaproteobacteria</taxon>
        <taxon>Oceanospirillales</taxon>
        <taxon>Halomonadaceae</taxon>
        <taxon>Larsenimonas</taxon>
    </lineage>
</organism>
<feature type="binding site" evidence="8">
    <location>
        <begin position="149"/>
        <end position="152"/>
    </location>
    <ligand>
        <name>ATP</name>
        <dbReference type="ChEBI" id="CHEBI:30616"/>
    </ligand>
</feature>
<dbReference type="CDD" id="cd00560">
    <property type="entry name" value="PanC"/>
    <property type="match status" value="1"/>
</dbReference>
<feature type="binding site" evidence="8">
    <location>
        <position position="155"/>
    </location>
    <ligand>
        <name>(R)-pantoate</name>
        <dbReference type="ChEBI" id="CHEBI:15980"/>
    </ligand>
</feature>
<keyword evidence="5 8" id="KW-0547">Nucleotide-binding</keyword>
<comment type="similarity">
    <text evidence="2 8">Belongs to the pantothenate synthetase family.</text>
</comment>
<dbReference type="GO" id="GO:0005524">
    <property type="term" value="F:ATP binding"/>
    <property type="evidence" value="ECO:0007669"/>
    <property type="project" value="UniProtKB-KW"/>
</dbReference>
<dbReference type="GO" id="GO:0005829">
    <property type="term" value="C:cytosol"/>
    <property type="evidence" value="ECO:0007669"/>
    <property type="project" value="TreeGrafter"/>
</dbReference>
<dbReference type="FunFam" id="3.40.50.620:FF:000013">
    <property type="entry name" value="Pantothenate synthetase"/>
    <property type="match status" value="1"/>
</dbReference>
<comment type="subcellular location">
    <subcellularLocation>
        <location evidence="8">Cytoplasm</location>
    </subcellularLocation>
</comment>
<keyword evidence="4 8" id="KW-0566">Pantothenate biosynthesis</keyword>
<dbReference type="Gene3D" id="3.40.50.620">
    <property type="entry name" value="HUPs"/>
    <property type="match status" value="1"/>
</dbReference>
<evidence type="ECO:0000256" key="5">
    <source>
        <dbReference type="ARBA" id="ARBA00022741"/>
    </source>
</evidence>
<evidence type="ECO:0000256" key="4">
    <source>
        <dbReference type="ARBA" id="ARBA00022655"/>
    </source>
</evidence>
<evidence type="ECO:0000256" key="1">
    <source>
        <dbReference type="ARBA" id="ARBA00004990"/>
    </source>
</evidence>
<feature type="binding site" evidence="8">
    <location>
        <position position="61"/>
    </location>
    <ligand>
        <name>beta-alanine</name>
        <dbReference type="ChEBI" id="CHEBI:57966"/>
    </ligand>
</feature>
<evidence type="ECO:0000256" key="3">
    <source>
        <dbReference type="ARBA" id="ARBA00022598"/>
    </source>
</evidence>
<dbReference type="InterPro" id="IPR003721">
    <property type="entry name" value="Pantoate_ligase"/>
</dbReference>
<evidence type="ECO:0000256" key="8">
    <source>
        <dbReference type="HAMAP-Rule" id="MF_00158"/>
    </source>
</evidence>
<dbReference type="Gene3D" id="3.30.1300.10">
    <property type="entry name" value="Pantoate-beta-alanine ligase, C-terminal domain"/>
    <property type="match status" value="1"/>
</dbReference>
<keyword evidence="8" id="KW-0963">Cytoplasm</keyword>
<dbReference type="RefSeq" id="WP_265896684.1">
    <property type="nucleotide sequence ID" value="NZ_JAPIVE010000004.1"/>
</dbReference>
<dbReference type="InterPro" id="IPR014729">
    <property type="entry name" value="Rossmann-like_a/b/a_fold"/>
</dbReference>
<dbReference type="InterPro" id="IPR042176">
    <property type="entry name" value="Pantoate_ligase_C"/>
</dbReference>
<feature type="binding site" evidence="8">
    <location>
        <begin position="186"/>
        <end position="189"/>
    </location>
    <ligand>
        <name>ATP</name>
        <dbReference type="ChEBI" id="CHEBI:30616"/>
    </ligand>
</feature>
<keyword evidence="10" id="KW-1185">Reference proteome</keyword>
<feature type="active site" description="Proton donor" evidence="8">
    <location>
        <position position="37"/>
    </location>
</feature>
<feature type="binding site" evidence="8">
    <location>
        <position position="178"/>
    </location>
    <ligand>
        <name>ATP</name>
        <dbReference type="ChEBI" id="CHEBI:30616"/>
    </ligand>
</feature>
<dbReference type="PANTHER" id="PTHR21299:SF1">
    <property type="entry name" value="PANTOATE--BETA-ALANINE LIGASE"/>
    <property type="match status" value="1"/>
</dbReference>
<comment type="subunit">
    <text evidence="8">Homodimer.</text>
</comment>